<dbReference type="InterPro" id="IPR003018">
    <property type="entry name" value="GAF"/>
</dbReference>
<dbReference type="Gene3D" id="3.30.450.20">
    <property type="entry name" value="PAS domain"/>
    <property type="match status" value="1"/>
</dbReference>
<dbReference type="NCBIfam" id="TIGR00229">
    <property type="entry name" value="sensory_box"/>
    <property type="match status" value="1"/>
</dbReference>
<dbReference type="InterPro" id="IPR035965">
    <property type="entry name" value="PAS-like_dom_sf"/>
</dbReference>
<dbReference type="SUPFAM" id="SSF55785">
    <property type="entry name" value="PYP-like sensor domain (PAS domain)"/>
    <property type="match status" value="1"/>
</dbReference>
<evidence type="ECO:0000313" key="5">
    <source>
        <dbReference type="Proteomes" id="UP001321498"/>
    </source>
</evidence>
<dbReference type="CDD" id="cd00130">
    <property type="entry name" value="PAS"/>
    <property type="match status" value="1"/>
</dbReference>
<accession>A0ABN6XKR2</accession>
<dbReference type="Proteomes" id="UP001321498">
    <property type="component" value="Chromosome"/>
</dbReference>
<dbReference type="EMBL" id="AP027731">
    <property type="protein sequence ID" value="BDZ45547.1"/>
    <property type="molecule type" value="Genomic_DNA"/>
</dbReference>
<dbReference type="Pfam" id="PF01590">
    <property type="entry name" value="GAF"/>
    <property type="match status" value="1"/>
</dbReference>
<dbReference type="InterPro" id="IPR000014">
    <property type="entry name" value="PAS"/>
</dbReference>
<feature type="domain" description="GAF" evidence="2">
    <location>
        <begin position="169"/>
        <end position="274"/>
    </location>
</feature>
<evidence type="ECO:0008006" key="6">
    <source>
        <dbReference type="Google" id="ProtNLM"/>
    </source>
</evidence>
<dbReference type="Pfam" id="PF13426">
    <property type="entry name" value="PAS_9"/>
    <property type="match status" value="1"/>
</dbReference>
<protein>
    <recommendedName>
        <fullName evidence="6">PAS domain S-box protein</fullName>
    </recommendedName>
</protein>
<proteinExistence type="predicted"/>
<dbReference type="RefSeq" id="WP_286278838.1">
    <property type="nucleotide sequence ID" value="NZ_AP027731.1"/>
</dbReference>
<reference evidence="5" key="1">
    <citation type="journal article" date="2019" name="Int. J. Syst. Evol. Microbiol.">
        <title>The Global Catalogue of Microorganisms (GCM) 10K type strain sequencing project: providing services to taxonomists for standard genome sequencing and annotation.</title>
        <authorList>
            <consortium name="The Broad Institute Genomics Platform"/>
            <consortium name="The Broad Institute Genome Sequencing Center for Infectious Disease"/>
            <person name="Wu L."/>
            <person name="Ma J."/>
        </authorList>
    </citation>
    <scope>NUCLEOTIDE SEQUENCE [LARGE SCALE GENOMIC DNA]</scope>
    <source>
        <strain evidence="5">NBRC 108725</strain>
    </source>
</reference>
<evidence type="ECO:0000313" key="4">
    <source>
        <dbReference type="EMBL" id="BDZ45547.1"/>
    </source>
</evidence>
<feature type="compositionally biased region" description="Low complexity" evidence="1">
    <location>
        <begin position="302"/>
        <end position="328"/>
    </location>
</feature>
<feature type="region of interest" description="Disordered" evidence="1">
    <location>
        <begin position="302"/>
        <end position="345"/>
    </location>
</feature>
<sequence>MTAPEPAPLPSDDSFEELYEHGPVGQLSMTLEGAIIRVNATLLRWTGYTADQLRGARFPDLLDAGGRLFYETRFLPVLRLRGEAREVALSLETASGVRLPVIINSVLVTNQDGSPRLLRTAVLDATERQDYERQLVLARRSSEGTEGRLRVLQDASIEFARSGTEDSLTAALAAKARGALAAAGASVLLLDESGALRLAAGTDPLASAGEHRMLRPETEALSSGSVVTIASIADAAARYPELVDVLLEARVEALCVTPMLDEHGQPMGLVMCRLGRARSSTPPRSSCRRPWLSRGARSSRACACSGASSGWPCTTSSRDSPTASSSTSGWARRSRPRTAPGARLR</sequence>
<evidence type="ECO:0000256" key="1">
    <source>
        <dbReference type="SAM" id="MobiDB-lite"/>
    </source>
</evidence>
<keyword evidence="5" id="KW-1185">Reference proteome</keyword>
<dbReference type="SUPFAM" id="SSF55781">
    <property type="entry name" value="GAF domain-like"/>
    <property type="match status" value="1"/>
</dbReference>
<evidence type="ECO:0000259" key="3">
    <source>
        <dbReference type="Pfam" id="PF13426"/>
    </source>
</evidence>
<dbReference type="InterPro" id="IPR029016">
    <property type="entry name" value="GAF-like_dom_sf"/>
</dbReference>
<name>A0ABN6XKR2_9MICO</name>
<evidence type="ECO:0000259" key="2">
    <source>
        <dbReference type="Pfam" id="PF01590"/>
    </source>
</evidence>
<organism evidence="4 5">
    <name type="scientific">Naasia aerilata</name>
    <dbReference type="NCBI Taxonomy" id="1162966"/>
    <lineage>
        <taxon>Bacteria</taxon>
        <taxon>Bacillati</taxon>
        <taxon>Actinomycetota</taxon>
        <taxon>Actinomycetes</taxon>
        <taxon>Micrococcales</taxon>
        <taxon>Microbacteriaceae</taxon>
        <taxon>Naasia</taxon>
    </lineage>
</organism>
<dbReference type="Gene3D" id="3.30.450.40">
    <property type="match status" value="1"/>
</dbReference>
<gene>
    <name evidence="4" type="ORF">GCM10025866_14560</name>
</gene>
<feature type="domain" description="PAS" evidence="3">
    <location>
        <begin position="31"/>
        <end position="127"/>
    </location>
</feature>